<evidence type="ECO:0000256" key="1">
    <source>
        <dbReference type="ARBA" id="ARBA00006270"/>
    </source>
</evidence>
<dbReference type="SMART" id="SM00174">
    <property type="entry name" value="RHO"/>
    <property type="match status" value="1"/>
</dbReference>
<accession>A0A6B2LK82</accession>
<dbReference type="SUPFAM" id="SSF52540">
    <property type="entry name" value="P-loop containing nucleoside triphosphate hydrolases"/>
    <property type="match status" value="1"/>
</dbReference>
<dbReference type="InterPro" id="IPR005225">
    <property type="entry name" value="Small_GTP-bd"/>
</dbReference>
<dbReference type="PANTHER" id="PTHR47981">
    <property type="entry name" value="RAB FAMILY"/>
    <property type="match status" value="1"/>
</dbReference>
<dbReference type="NCBIfam" id="TIGR00231">
    <property type="entry name" value="small_GTP"/>
    <property type="match status" value="1"/>
</dbReference>
<organism evidence="4">
    <name type="scientific">Arcella intermedia</name>
    <dbReference type="NCBI Taxonomy" id="1963864"/>
    <lineage>
        <taxon>Eukaryota</taxon>
        <taxon>Amoebozoa</taxon>
        <taxon>Tubulinea</taxon>
        <taxon>Elardia</taxon>
        <taxon>Arcellinida</taxon>
        <taxon>Sphaerothecina</taxon>
        <taxon>Arcellidae</taxon>
        <taxon>Arcella</taxon>
    </lineage>
</organism>
<proteinExistence type="inferred from homology"/>
<dbReference type="InterPro" id="IPR001806">
    <property type="entry name" value="Small_GTPase"/>
</dbReference>
<dbReference type="Pfam" id="PF00071">
    <property type="entry name" value="Ras"/>
    <property type="match status" value="1"/>
</dbReference>
<evidence type="ECO:0000256" key="3">
    <source>
        <dbReference type="ARBA" id="ARBA00023134"/>
    </source>
</evidence>
<dbReference type="PANTHER" id="PTHR47981:SF20">
    <property type="entry name" value="RAS-RELATED PROTEIN RAB-7A"/>
    <property type="match status" value="1"/>
</dbReference>
<dbReference type="Gene3D" id="3.40.50.300">
    <property type="entry name" value="P-loop containing nucleotide triphosphate hydrolases"/>
    <property type="match status" value="1"/>
</dbReference>
<dbReference type="PRINTS" id="PR00449">
    <property type="entry name" value="RASTRNSFRMNG"/>
</dbReference>
<evidence type="ECO:0000313" key="4">
    <source>
        <dbReference type="EMBL" id="NDV37384.1"/>
    </source>
</evidence>
<name>A0A6B2LK82_9EUKA</name>
<reference evidence="4" key="1">
    <citation type="journal article" date="2020" name="J. Eukaryot. Microbiol.">
        <title>De novo Sequencing, Assembly and Annotation of the Transcriptome for the Free-Living Testate Amoeba Arcella intermedia.</title>
        <authorList>
            <person name="Ribeiro G.M."/>
            <person name="Porfirio-Sousa A.L."/>
            <person name="Maurer-Alcala X.X."/>
            <person name="Katz L.A."/>
            <person name="Lahr D.J.G."/>
        </authorList>
    </citation>
    <scope>NUCLEOTIDE SEQUENCE</scope>
</reference>
<evidence type="ECO:0000256" key="2">
    <source>
        <dbReference type="ARBA" id="ARBA00022741"/>
    </source>
</evidence>
<dbReference type="GO" id="GO:0005525">
    <property type="term" value="F:GTP binding"/>
    <property type="evidence" value="ECO:0007669"/>
    <property type="project" value="UniProtKB-KW"/>
</dbReference>
<protein>
    <submittedName>
        <fullName evidence="4">Uncharacterized protein</fullName>
    </submittedName>
</protein>
<keyword evidence="2" id="KW-0547">Nucleotide-binding</keyword>
<dbReference type="PROSITE" id="PS51421">
    <property type="entry name" value="RAS"/>
    <property type="match status" value="1"/>
</dbReference>
<dbReference type="PROSITE" id="PS51419">
    <property type="entry name" value="RAB"/>
    <property type="match status" value="1"/>
</dbReference>
<keyword evidence="3" id="KW-0342">GTP-binding</keyword>
<dbReference type="SMART" id="SM00176">
    <property type="entry name" value="RAN"/>
    <property type="match status" value="1"/>
</dbReference>
<dbReference type="FunFam" id="3.40.50.300:FF:001329">
    <property type="entry name" value="Small GTP-binding protein, putative"/>
    <property type="match status" value="1"/>
</dbReference>
<dbReference type="SMART" id="SM00173">
    <property type="entry name" value="RAS"/>
    <property type="match status" value="1"/>
</dbReference>
<sequence length="185" mass="21281">MVKLIIIGDSGVGKTTLQNQWVLRRETEVKCNIGYDFLSKDILIKDIPATIQIWDTAGQERFESLGVSYFRGVDCCLLVYDVTKEISFDHLEKWKDLCQQQETRFPLVVVGNKIDLQKECKFEEKVEKWCESNGFSHFETSAKSKIGVDEMFFKALQEVQISLDDQSDPISLNQDTSSSYFSYCC</sequence>
<dbReference type="SMART" id="SM00175">
    <property type="entry name" value="RAB"/>
    <property type="match status" value="1"/>
</dbReference>
<dbReference type="GO" id="GO:0003924">
    <property type="term" value="F:GTPase activity"/>
    <property type="evidence" value="ECO:0007669"/>
    <property type="project" value="InterPro"/>
</dbReference>
<dbReference type="EMBL" id="GIBP01008415">
    <property type="protein sequence ID" value="NDV37384.1"/>
    <property type="molecule type" value="Transcribed_RNA"/>
</dbReference>
<dbReference type="InterPro" id="IPR027417">
    <property type="entry name" value="P-loop_NTPase"/>
</dbReference>
<dbReference type="AlphaFoldDB" id="A0A6B2LK82"/>
<comment type="similarity">
    <text evidence="1">Belongs to the small GTPase superfamily. Rab family.</text>
</comment>